<dbReference type="RefSeq" id="WP_155445973.1">
    <property type="nucleotide sequence ID" value="NZ_JAOQNR010000010.1"/>
</dbReference>
<accession>A0A6N8DL23</accession>
<gene>
    <name evidence="3" type="ORF">GJ654_09770</name>
</gene>
<evidence type="ECO:0000256" key="2">
    <source>
        <dbReference type="SAM" id="SignalP"/>
    </source>
</evidence>
<dbReference type="EMBL" id="WNKS01000007">
    <property type="protein sequence ID" value="MTV31280.1"/>
    <property type="molecule type" value="Genomic_DNA"/>
</dbReference>
<evidence type="ECO:0000313" key="4">
    <source>
        <dbReference type="Proteomes" id="UP000439113"/>
    </source>
</evidence>
<reference evidence="3 4" key="1">
    <citation type="submission" date="2019-11" db="EMBL/GenBank/DDBJ databases">
        <title>Whole-genome sequence of a Rhodoblastus acidophilus DSM 142.</title>
        <authorList>
            <person name="Kyndt J.A."/>
            <person name="Meyer T.E."/>
        </authorList>
    </citation>
    <scope>NUCLEOTIDE SEQUENCE [LARGE SCALE GENOMIC DNA]</scope>
    <source>
        <strain evidence="3 4">DSM 142</strain>
    </source>
</reference>
<dbReference type="Proteomes" id="UP000439113">
    <property type="component" value="Unassembled WGS sequence"/>
</dbReference>
<feature type="region of interest" description="Disordered" evidence="1">
    <location>
        <begin position="262"/>
        <end position="317"/>
    </location>
</feature>
<dbReference type="Pfam" id="PF11064">
    <property type="entry name" value="DUF2865"/>
    <property type="match status" value="1"/>
</dbReference>
<dbReference type="AlphaFoldDB" id="A0A6N8DL23"/>
<dbReference type="InterPro" id="IPR021293">
    <property type="entry name" value="DUF2865"/>
</dbReference>
<organism evidence="3 4">
    <name type="scientific">Rhodoblastus acidophilus</name>
    <name type="common">Rhodopseudomonas acidophila</name>
    <dbReference type="NCBI Taxonomy" id="1074"/>
    <lineage>
        <taxon>Bacteria</taxon>
        <taxon>Pseudomonadati</taxon>
        <taxon>Pseudomonadota</taxon>
        <taxon>Alphaproteobacteria</taxon>
        <taxon>Hyphomicrobiales</taxon>
        <taxon>Rhodoblastaceae</taxon>
        <taxon>Rhodoblastus</taxon>
    </lineage>
</organism>
<sequence length="317" mass="33495">MGGIAQFLTALGRLSVALALSVASPAAAQTRMWDPTNSESVCEALRAAIDAAPAGDAAAAQAAAQVRGEYDRLAARADAIGCNNQQFLFFGSPPPPECGGLRQRLAGLRAQYESLRARAGDTGRRQALIARYTEQCGDLPREDQAPRQAEQGGAYGGAEAVCVRKCDGYYFPLTPAMSSARTNQLRDLCQASCPNAETGLYSRSPHADISNAVSADSGDRYEDLPNALKFAKKLEPSCSCRAPKQSWAEVLGRAEQILTEIEGERPGEGPLTAKQADERSRVQPAAPAVAAQTPPKPKKKPKPAAPAISPFDAPSPF</sequence>
<feature type="chain" id="PRO_5027058937" evidence="2">
    <location>
        <begin position="29"/>
        <end position="317"/>
    </location>
</feature>
<protein>
    <submittedName>
        <fullName evidence="3">DUF2865 domain-containing protein</fullName>
    </submittedName>
</protein>
<comment type="caution">
    <text evidence="3">The sequence shown here is derived from an EMBL/GenBank/DDBJ whole genome shotgun (WGS) entry which is preliminary data.</text>
</comment>
<feature type="compositionally biased region" description="Low complexity" evidence="1">
    <location>
        <begin position="284"/>
        <end position="293"/>
    </location>
</feature>
<evidence type="ECO:0000313" key="3">
    <source>
        <dbReference type="EMBL" id="MTV31280.1"/>
    </source>
</evidence>
<proteinExistence type="predicted"/>
<name>A0A6N8DL23_RHOAC</name>
<evidence type="ECO:0000256" key="1">
    <source>
        <dbReference type="SAM" id="MobiDB-lite"/>
    </source>
</evidence>
<keyword evidence="2" id="KW-0732">Signal</keyword>
<feature type="signal peptide" evidence="2">
    <location>
        <begin position="1"/>
        <end position="28"/>
    </location>
</feature>
<dbReference type="OrthoDB" id="7850882at2"/>